<dbReference type="RefSeq" id="WP_070394857.1">
    <property type="nucleotide sequence ID" value="NZ_CP017599.1"/>
</dbReference>
<feature type="transmembrane region" description="Helical" evidence="1">
    <location>
        <begin position="7"/>
        <end position="31"/>
    </location>
</feature>
<dbReference type="Proteomes" id="UP000177870">
    <property type="component" value="Chromosome"/>
</dbReference>
<evidence type="ECO:0000313" key="2">
    <source>
        <dbReference type="EMBL" id="AOX02449.1"/>
    </source>
</evidence>
<proteinExistence type="predicted"/>
<dbReference type="KEGG" id="mpro:BJP34_26100"/>
<evidence type="ECO:0000256" key="1">
    <source>
        <dbReference type="SAM" id="Phobius"/>
    </source>
</evidence>
<dbReference type="AlphaFoldDB" id="A0A1D8TXR6"/>
<keyword evidence="1" id="KW-0812">Transmembrane</keyword>
<keyword evidence="1" id="KW-1133">Transmembrane helix</keyword>
<dbReference type="OrthoDB" id="422772at2"/>
<feature type="transmembrane region" description="Helical" evidence="1">
    <location>
        <begin position="37"/>
        <end position="61"/>
    </location>
</feature>
<accession>A0A1D8TXR6</accession>
<protein>
    <submittedName>
        <fullName evidence="2">Uncharacterized protein</fullName>
    </submittedName>
</protein>
<dbReference type="Pfam" id="PF10726">
    <property type="entry name" value="DUF2518"/>
    <property type="match status" value="1"/>
</dbReference>
<keyword evidence="1" id="KW-0472">Membrane</keyword>
<reference evidence="3" key="1">
    <citation type="submission" date="2016-10" db="EMBL/GenBank/DDBJ databases">
        <title>Comparative genomics uncovers the prolific and rare metabolic potential of the cyanobacterial genus Moorea.</title>
        <authorList>
            <person name="Leao T."/>
            <person name="Castelao G."/>
            <person name="Korobeynikov A."/>
            <person name="Monroe E.A."/>
            <person name="Podell S."/>
            <person name="Glukhov E."/>
            <person name="Allen E."/>
            <person name="Gerwick W.H."/>
            <person name="Gerwick L."/>
        </authorList>
    </citation>
    <scope>NUCLEOTIDE SEQUENCE [LARGE SCALE GENOMIC DNA]</scope>
    <source>
        <strain evidence="3">PAL-8-15-08-1</strain>
    </source>
</reference>
<sequence length="170" mass="18627">MPTTADFLIYTQWAGILTLACGLIAILGFIFKWGLRFRLVGVTGFMLVLTASFFSLSLVPFTRTTIPGAIRYTVVYDNGGNQTVIALSPTATESEVEATLRQAASNFYSYGRLGGANNQLTIRARTIIHPEAGVSKPVLLGQVMRSLAERDDPDMVIEVYSQEFAQLPQE</sequence>
<evidence type="ECO:0000313" key="3">
    <source>
        <dbReference type="Proteomes" id="UP000177870"/>
    </source>
</evidence>
<dbReference type="InterPro" id="IPR019664">
    <property type="entry name" value="Uncharacterised_Ycf51"/>
</dbReference>
<name>A0A1D8TXR6_9CYAN</name>
<organism evidence="2 3">
    <name type="scientific">Moorena producens PAL-8-15-08-1</name>
    <dbReference type="NCBI Taxonomy" id="1458985"/>
    <lineage>
        <taxon>Bacteria</taxon>
        <taxon>Bacillati</taxon>
        <taxon>Cyanobacteriota</taxon>
        <taxon>Cyanophyceae</taxon>
        <taxon>Coleofasciculales</taxon>
        <taxon>Coleofasciculaceae</taxon>
        <taxon>Moorena</taxon>
    </lineage>
</organism>
<dbReference type="STRING" id="1458985.BJP34_26100"/>
<dbReference type="EMBL" id="CP017599">
    <property type="protein sequence ID" value="AOX02449.1"/>
    <property type="molecule type" value="Genomic_DNA"/>
</dbReference>
<gene>
    <name evidence="2" type="ORF">BJP34_26100</name>
</gene>